<dbReference type="InterPro" id="IPR011009">
    <property type="entry name" value="Kinase-like_dom_sf"/>
</dbReference>
<dbReference type="InterPro" id="IPR030616">
    <property type="entry name" value="Aur-like"/>
</dbReference>
<evidence type="ECO:0000256" key="4">
    <source>
        <dbReference type="ARBA" id="ARBA00022777"/>
    </source>
</evidence>
<keyword evidence="2" id="KW-0808">Transferase</keyword>
<dbReference type="SUPFAM" id="SSF56112">
    <property type="entry name" value="Protein kinase-like (PK-like)"/>
    <property type="match status" value="1"/>
</dbReference>
<evidence type="ECO:0000259" key="9">
    <source>
        <dbReference type="PROSITE" id="PS50011"/>
    </source>
</evidence>
<dbReference type="EMBL" id="LUGG01000029">
    <property type="protein sequence ID" value="OBZ66590.1"/>
    <property type="molecule type" value="Genomic_DNA"/>
</dbReference>
<keyword evidence="11" id="KW-1185">Reference proteome</keyword>
<dbReference type="InterPro" id="IPR000719">
    <property type="entry name" value="Prot_kinase_dom"/>
</dbReference>
<keyword evidence="5 7" id="KW-0067">ATP-binding</keyword>
<dbReference type="Proteomes" id="UP000092993">
    <property type="component" value="Unassembled WGS sequence"/>
</dbReference>
<dbReference type="PROSITE" id="PS00108">
    <property type="entry name" value="PROTEIN_KINASE_ST"/>
    <property type="match status" value="1"/>
</dbReference>
<dbReference type="OMA" id="LVMECAS"/>
<evidence type="ECO:0000256" key="2">
    <source>
        <dbReference type="ARBA" id="ARBA00022679"/>
    </source>
</evidence>
<evidence type="ECO:0000313" key="11">
    <source>
        <dbReference type="Proteomes" id="UP000092993"/>
    </source>
</evidence>
<keyword evidence="3 7" id="KW-0547">Nucleotide-binding</keyword>
<dbReference type="PANTHER" id="PTHR24350">
    <property type="entry name" value="SERINE/THREONINE-PROTEIN KINASE IAL-RELATED"/>
    <property type="match status" value="1"/>
</dbReference>
<comment type="caution">
    <text evidence="10">The sequence shown here is derived from an EMBL/GenBank/DDBJ whole genome shotgun (WGS) entry which is preliminary data.</text>
</comment>
<gene>
    <name evidence="10" type="primary">fhkC_0</name>
    <name evidence="10" type="ORF">A0H81_13440</name>
</gene>
<accession>A0A1C7LPN0</accession>
<dbReference type="OrthoDB" id="10252171at2759"/>
<reference evidence="10 11" key="1">
    <citation type="submission" date="2016-03" db="EMBL/GenBank/DDBJ databases">
        <title>Whole genome sequencing of Grifola frondosa 9006-11.</title>
        <authorList>
            <person name="Min B."/>
            <person name="Park H."/>
            <person name="Kim J.-G."/>
            <person name="Cho H."/>
            <person name="Oh Y.-L."/>
            <person name="Kong W.-S."/>
            <person name="Choi I.-G."/>
        </authorList>
    </citation>
    <scope>NUCLEOTIDE SEQUENCE [LARGE SCALE GENOMIC DNA]</scope>
    <source>
        <strain evidence="10 11">9006-11</strain>
    </source>
</reference>
<protein>
    <submittedName>
        <fullName evidence="10">Putative serine/threonine-protein kinase fhkC</fullName>
    </submittedName>
</protein>
<keyword evidence="4 10" id="KW-0418">Kinase</keyword>
<sequence length="217" mass="24646">MKEVVYESDKISLIMEYVAGGDLRKYMLRLGRMDEGKVQRITFQLCDTVSYMHAHGIAHRDLKPENILITADELPNVKLTDFGLSKAIDGNSLLQTMCGTLLYVAPEVVNQEKHEGYDLVVDSWSIGAIVFEMLTNRTAFKGQDGLDFGAWIRSRKVQWDNMRYSGVAGLAYSFVGRLLVVDPRKRMTAIGARKHRWLAEQARVLGIHQYGRTYLKS</sequence>
<evidence type="ECO:0000313" key="10">
    <source>
        <dbReference type="EMBL" id="OBZ66590.1"/>
    </source>
</evidence>
<dbReference type="Pfam" id="PF00069">
    <property type="entry name" value="Pkinase"/>
    <property type="match status" value="1"/>
</dbReference>
<dbReference type="InterPro" id="IPR008271">
    <property type="entry name" value="Ser/Thr_kinase_AS"/>
</dbReference>
<name>A0A1C7LPN0_GRIFR</name>
<feature type="cross-link" description="Glycyl lysine isopeptide (Lys-Gly) (interchain with G-Cter in SUMO2)" evidence="8">
    <location>
        <position position="63"/>
    </location>
</feature>
<evidence type="ECO:0000256" key="3">
    <source>
        <dbReference type="ARBA" id="ARBA00022741"/>
    </source>
</evidence>
<feature type="domain" description="Protein kinase" evidence="9">
    <location>
        <begin position="1"/>
        <end position="198"/>
    </location>
</feature>
<dbReference type="SMART" id="SM00220">
    <property type="entry name" value="S_TKc"/>
    <property type="match status" value="1"/>
</dbReference>
<dbReference type="STRING" id="5627.A0A1C7LPN0"/>
<feature type="active site" description="Proton acceptor" evidence="6">
    <location>
        <position position="61"/>
    </location>
</feature>
<evidence type="ECO:0000256" key="7">
    <source>
        <dbReference type="PIRSR" id="PIRSR630616-2"/>
    </source>
</evidence>
<evidence type="ECO:0000256" key="1">
    <source>
        <dbReference type="ARBA" id="ARBA00022527"/>
    </source>
</evidence>
<dbReference type="GO" id="GO:0004674">
    <property type="term" value="F:protein serine/threonine kinase activity"/>
    <property type="evidence" value="ECO:0007669"/>
    <property type="project" value="UniProtKB-KW"/>
</dbReference>
<evidence type="ECO:0000256" key="6">
    <source>
        <dbReference type="PIRSR" id="PIRSR630616-1"/>
    </source>
</evidence>
<dbReference type="AlphaFoldDB" id="A0A1C7LPN0"/>
<feature type="binding site" evidence="7">
    <location>
        <position position="81"/>
    </location>
    <ligand>
        <name>ATP</name>
        <dbReference type="ChEBI" id="CHEBI:30616"/>
    </ligand>
</feature>
<keyword evidence="1" id="KW-0723">Serine/threonine-protein kinase</keyword>
<proteinExistence type="predicted"/>
<feature type="binding site" evidence="7">
    <location>
        <begin position="65"/>
        <end position="66"/>
    </location>
    <ligand>
        <name>ATP</name>
        <dbReference type="ChEBI" id="CHEBI:30616"/>
    </ligand>
</feature>
<evidence type="ECO:0000256" key="5">
    <source>
        <dbReference type="ARBA" id="ARBA00022840"/>
    </source>
</evidence>
<dbReference type="PROSITE" id="PS50011">
    <property type="entry name" value="PROTEIN_KINASE_DOM"/>
    <property type="match status" value="1"/>
</dbReference>
<dbReference type="Gene3D" id="1.10.510.10">
    <property type="entry name" value="Transferase(Phosphotransferase) domain 1"/>
    <property type="match status" value="1"/>
</dbReference>
<organism evidence="10 11">
    <name type="scientific">Grifola frondosa</name>
    <name type="common">Maitake</name>
    <name type="synonym">Polyporus frondosus</name>
    <dbReference type="NCBI Taxonomy" id="5627"/>
    <lineage>
        <taxon>Eukaryota</taxon>
        <taxon>Fungi</taxon>
        <taxon>Dikarya</taxon>
        <taxon>Basidiomycota</taxon>
        <taxon>Agaricomycotina</taxon>
        <taxon>Agaricomycetes</taxon>
        <taxon>Polyporales</taxon>
        <taxon>Grifolaceae</taxon>
        <taxon>Grifola</taxon>
    </lineage>
</organism>
<dbReference type="GO" id="GO:0005524">
    <property type="term" value="F:ATP binding"/>
    <property type="evidence" value="ECO:0007669"/>
    <property type="project" value="UniProtKB-KW"/>
</dbReference>
<evidence type="ECO:0000256" key="8">
    <source>
        <dbReference type="PIRSR" id="PIRSR630616-3"/>
    </source>
</evidence>